<dbReference type="RefSeq" id="WP_133359986.1">
    <property type="nucleotide sequence ID" value="NZ_SMUV01000066.1"/>
</dbReference>
<dbReference type="NCBIfam" id="TIGR01262">
    <property type="entry name" value="maiA"/>
    <property type="match status" value="1"/>
</dbReference>
<dbReference type="InterPro" id="IPR004045">
    <property type="entry name" value="Glutathione_S-Trfase_N"/>
</dbReference>
<feature type="domain" description="GST N-terminal" evidence="2">
    <location>
        <begin position="2"/>
        <end position="83"/>
    </location>
</feature>
<dbReference type="EC" id="5.2.1.2" evidence="4"/>
<keyword evidence="5" id="KW-1185">Reference proteome</keyword>
<reference evidence="4 5" key="1">
    <citation type="submission" date="2019-03" db="EMBL/GenBank/DDBJ databases">
        <title>Ruegeria lutea sp. nov., a novel strain, isolated from marine sediment, the Masan Bay, South Korea.</title>
        <authorList>
            <person name="Kim J."/>
            <person name="Kim D.-Y."/>
            <person name="Lee S.-S."/>
        </authorList>
    </citation>
    <scope>NUCLEOTIDE SEQUENCE [LARGE SCALE GENOMIC DNA]</scope>
    <source>
        <strain evidence="4 5">318-1</strain>
    </source>
</reference>
<feature type="domain" description="GST C-terminal" evidence="3">
    <location>
        <begin position="87"/>
        <end position="212"/>
    </location>
</feature>
<dbReference type="GO" id="GO:0006749">
    <property type="term" value="P:glutathione metabolic process"/>
    <property type="evidence" value="ECO:0007669"/>
    <property type="project" value="TreeGrafter"/>
</dbReference>
<dbReference type="InterPro" id="IPR036282">
    <property type="entry name" value="Glutathione-S-Trfase_C_sf"/>
</dbReference>
<dbReference type="InterPro" id="IPR040079">
    <property type="entry name" value="Glutathione_S-Trfase"/>
</dbReference>
<dbReference type="InterPro" id="IPR034330">
    <property type="entry name" value="GST_Zeta_C"/>
</dbReference>
<dbReference type="InterPro" id="IPR034333">
    <property type="entry name" value="GST_Zeta_N"/>
</dbReference>
<evidence type="ECO:0000259" key="3">
    <source>
        <dbReference type="PROSITE" id="PS50405"/>
    </source>
</evidence>
<dbReference type="GO" id="GO:0006559">
    <property type="term" value="P:L-phenylalanine catabolic process"/>
    <property type="evidence" value="ECO:0007669"/>
    <property type="project" value="TreeGrafter"/>
</dbReference>
<dbReference type="Pfam" id="PF02798">
    <property type="entry name" value="GST_N"/>
    <property type="match status" value="1"/>
</dbReference>
<evidence type="ECO:0000313" key="4">
    <source>
        <dbReference type="EMBL" id="TDK46803.1"/>
    </source>
</evidence>
<evidence type="ECO:0000313" key="5">
    <source>
        <dbReference type="Proteomes" id="UP000295301"/>
    </source>
</evidence>
<evidence type="ECO:0000259" key="2">
    <source>
        <dbReference type="PROSITE" id="PS50404"/>
    </source>
</evidence>
<dbReference type="SFLD" id="SFLDS00019">
    <property type="entry name" value="Glutathione_Transferase_(cytos"/>
    <property type="match status" value="1"/>
</dbReference>
<dbReference type="GO" id="GO:0016034">
    <property type="term" value="F:maleylacetoacetate isomerase activity"/>
    <property type="evidence" value="ECO:0007669"/>
    <property type="project" value="UniProtKB-EC"/>
</dbReference>
<organism evidence="4 5">
    <name type="scientific">Antarcticimicrobium luteum</name>
    <dbReference type="NCBI Taxonomy" id="2547397"/>
    <lineage>
        <taxon>Bacteria</taxon>
        <taxon>Pseudomonadati</taxon>
        <taxon>Pseudomonadota</taxon>
        <taxon>Alphaproteobacteria</taxon>
        <taxon>Rhodobacterales</taxon>
        <taxon>Paracoccaceae</taxon>
        <taxon>Antarcticimicrobium</taxon>
    </lineage>
</organism>
<dbReference type="SFLD" id="SFLDG00358">
    <property type="entry name" value="Main_(cytGST)"/>
    <property type="match status" value="1"/>
</dbReference>
<comment type="similarity">
    <text evidence="1">Belongs to the GST superfamily. Zeta family.</text>
</comment>
<dbReference type="EMBL" id="SMUV01000066">
    <property type="protein sequence ID" value="TDK46803.1"/>
    <property type="molecule type" value="Genomic_DNA"/>
</dbReference>
<dbReference type="CDD" id="cd03042">
    <property type="entry name" value="GST_N_Zeta"/>
    <property type="match status" value="1"/>
</dbReference>
<proteinExistence type="inferred from homology"/>
<dbReference type="InterPro" id="IPR005955">
    <property type="entry name" value="GST_Zeta"/>
</dbReference>
<dbReference type="OrthoDB" id="509852at2"/>
<dbReference type="Gene3D" id="3.40.30.10">
    <property type="entry name" value="Glutaredoxin"/>
    <property type="match status" value="1"/>
</dbReference>
<evidence type="ECO:0000256" key="1">
    <source>
        <dbReference type="ARBA" id="ARBA00010007"/>
    </source>
</evidence>
<dbReference type="SUPFAM" id="SSF47616">
    <property type="entry name" value="GST C-terminal domain-like"/>
    <property type="match status" value="1"/>
</dbReference>
<keyword evidence="4" id="KW-0413">Isomerase</keyword>
<dbReference type="CDD" id="cd03191">
    <property type="entry name" value="GST_C_Zeta"/>
    <property type="match status" value="1"/>
</dbReference>
<dbReference type="PROSITE" id="PS50404">
    <property type="entry name" value="GST_NTER"/>
    <property type="match status" value="1"/>
</dbReference>
<dbReference type="InterPro" id="IPR036249">
    <property type="entry name" value="Thioredoxin-like_sf"/>
</dbReference>
<dbReference type="Gene3D" id="1.20.1050.10">
    <property type="match status" value="1"/>
</dbReference>
<dbReference type="AlphaFoldDB" id="A0A4R5V4G3"/>
<name>A0A4R5V4G3_9RHOB</name>
<dbReference type="PANTHER" id="PTHR42673:SF4">
    <property type="entry name" value="MALEYLACETOACETATE ISOMERASE"/>
    <property type="match status" value="1"/>
</dbReference>
<protein>
    <submittedName>
        <fullName evidence="4">Maleylacetoacetate isomerase</fullName>
        <ecNumber evidence="4">5.2.1.2</ecNumber>
    </submittedName>
</protein>
<dbReference type="GO" id="GO:0005737">
    <property type="term" value="C:cytoplasm"/>
    <property type="evidence" value="ECO:0007669"/>
    <property type="project" value="InterPro"/>
</dbReference>
<gene>
    <name evidence="4" type="primary">maiA</name>
    <name evidence="4" type="ORF">E1832_11940</name>
</gene>
<dbReference type="PANTHER" id="PTHR42673">
    <property type="entry name" value="MALEYLACETOACETATE ISOMERASE"/>
    <property type="match status" value="1"/>
</dbReference>
<dbReference type="SUPFAM" id="SSF52833">
    <property type="entry name" value="Thioredoxin-like"/>
    <property type="match status" value="1"/>
</dbReference>
<dbReference type="GO" id="GO:0004364">
    <property type="term" value="F:glutathione transferase activity"/>
    <property type="evidence" value="ECO:0007669"/>
    <property type="project" value="TreeGrafter"/>
</dbReference>
<dbReference type="Proteomes" id="UP000295301">
    <property type="component" value="Unassembled WGS sequence"/>
</dbReference>
<dbReference type="PROSITE" id="PS50405">
    <property type="entry name" value="GST_CTER"/>
    <property type="match status" value="1"/>
</dbReference>
<sequence length="212" mass="23256">MSEVVLFDFWRSSAAYRMRIALNLAGIDYTSVPVDLPTRQHKTADHIARNPQGLVPVLEIDGLRLTQSLAMLDYLDGTRDMGLLPKDPGARARQMAVAHAIAVDIHPVCNLQVINYAAEITGNRENVKEDWMQQFIRPGLEAVEVMLGGFDQAPYACGDAPGLVDICLMPQLYNAHRWGVDVSDLSRICAIEAACAENPAFAAAYPDLHKPG</sequence>
<comment type="caution">
    <text evidence="4">The sequence shown here is derived from an EMBL/GenBank/DDBJ whole genome shotgun (WGS) entry which is preliminary data.</text>
</comment>
<accession>A0A4R5V4G3</accession>
<dbReference type="InterPro" id="IPR010987">
    <property type="entry name" value="Glutathione-S-Trfase_C-like"/>
</dbReference>